<evidence type="ECO:0000259" key="3">
    <source>
        <dbReference type="Pfam" id="PF19830"/>
    </source>
</evidence>
<evidence type="ECO:0000256" key="1">
    <source>
        <dbReference type="SAM" id="MobiDB-lite"/>
    </source>
</evidence>
<protein>
    <recommendedName>
        <fullName evidence="3">DUF6311 domain-containing protein</fullName>
    </recommendedName>
</protein>
<dbReference type="InterPro" id="IPR046278">
    <property type="entry name" value="DUF6311"/>
</dbReference>
<proteinExistence type="predicted"/>
<evidence type="ECO:0000313" key="5">
    <source>
        <dbReference type="Proteomes" id="UP001501469"/>
    </source>
</evidence>
<feature type="domain" description="DUF6311" evidence="3">
    <location>
        <begin position="6"/>
        <end position="398"/>
    </location>
</feature>
<comment type="caution">
    <text evidence="4">The sequence shown here is derived from an EMBL/GenBank/DDBJ whole genome shotgun (WGS) entry which is preliminary data.</text>
</comment>
<keyword evidence="2" id="KW-0812">Transmembrane</keyword>
<organism evidence="4 5">
    <name type="scientific">Hymenobacter glaciei</name>
    <dbReference type="NCBI Taxonomy" id="877209"/>
    <lineage>
        <taxon>Bacteria</taxon>
        <taxon>Pseudomonadati</taxon>
        <taxon>Bacteroidota</taxon>
        <taxon>Cytophagia</taxon>
        <taxon>Cytophagales</taxon>
        <taxon>Hymenobacteraceae</taxon>
        <taxon>Hymenobacter</taxon>
    </lineage>
</organism>
<keyword evidence="5" id="KW-1185">Reference proteome</keyword>
<accession>A0ABP7U8H7</accession>
<feature type="transmembrane region" description="Helical" evidence="2">
    <location>
        <begin position="380"/>
        <end position="396"/>
    </location>
</feature>
<feature type="transmembrane region" description="Helical" evidence="2">
    <location>
        <begin position="337"/>
        <end position="360"/>
    </location>
</feature>
<feature type="compositionally biased region" description="Low complexity" evidence="1">
    <location>
        <begin position="786"/>
        <end position="797"/>
    </location>
</feature>
<feature type="transmembrane region" description="Helical" evidence="2">
    <location>
        <begin position="91"/>
        <end position="114"/>
    </location>
</feature>
<feature type="transmembrane region" description="Helical" evidence="2">
    <location>
        <begin position="293"/>
        <end position="317"/>
    </location>
</feature>
<name>A0ABP7U8H7_9BACT</name>
<dbReference type="Pfam" id="PF19830">
    <property type="entry name" value="DUF6311"/>
    <property type="match status" value="1"/>
</dbReference>
<reference evidence="5" key="1">
    <citation type="journal article" date="2019" name="Int. J. Syst. Evol. Microbiol.">
        <title>The Global Catalogue of Microorganisms (GCM) 10K type strain sequencing project: providing services to taxonomists for standard genome sequencing and annotation.</title>
        <authorList>
            <consortium name="The Broad Institute Genomics Platform"/>
            <consortium name="The Broad Institute Genome Sequencing Center for Infectious Disease"/>
            <person name="Wu L."/>
            <person name="Ma J."/>
        </authorList>
    </citation>
    <scope>NUCLEOTIDE SEQUENCE [LARGE SCALE GENOMIC DNA]</scope>
    <source>
        <strain evidence="5">JCM 17225</strain>
    </source>
</reference>
<keyword evidence="2" id="KW-0472">Membrane</keyword>
<feature type="transmembrane region" description="Helical" evidence="2">
    <location>
        <begin position="143"/>
        <end position="161"/>
    </location>
</feature>
<feature type="transmembrane region" description="Helical" evidence="2">
    <location>
        <begin position="256"/>
        <end position="273"/>
    </location>
</feature>
<keyword evidence="2" id="KW-1133">Transmembrane helix</keyword>
<evidence type="ECO:0000313" key="4">
    <source>
        <dbReference type="EMBL" id="GAA4037752.1"/>
    </source>
</evidence>
<feature type="region of interest" description="Disordered" evidence="1">
    <location>
        <begin position="767"/>
        <end position="808"/>
    </location>
</feature>
<feature type="transmembrane region" description="Helical" evidence="2">
    <location>
        <begin position="121"/>
        <end position="137"/>
    </location>
</feature>
<feature type="transmembrane region" description="Helical" evidence="2">
    <location>
        <begin position="408"/>
        <end position="427"/>
    </location>
</feature>
<gene>
    <name evidence="4" type="ORF">GCM10022409_23660</name>
</gene>
<sequence>MGGVLAAAAAWVSLLFTNVLRQPSAYFFSGAGDGLKNYFVAAYFMKYDHGQHFTGMNYPLGEHYTYPDLQPLVSGLATLARPLGIVTTGNAIALLNLLVLASMVVAPVVLYAILRRTHLPVVFAAVAALLIGFMAPQNNRLDGHMTLSYGCGIPLLWYCLVRVQQAPGRTRWYVAYATCSFLLGLVSAYYLAMSSFFLLAHVLVLAAQEGPRAAQRPSRLWPWLGWLVFTALVPLVLFQGWMALVDPVTDRARNPFGFGLFVASFSSVFVPVVEPFKSFWQQLLHTSEPHGEGFSYISMVADLALLLTLVLMLRYAFRRRWRRIFRLVAPAHLRVGLWAAGFLLVLSMGYPFAIPGLGWLADVLPAVKQFRSLGRFAWPFYYVAGVYAAWYFYRLARYLRQHWLHGGVWRVALLAPLLVLWTAEAYVHSHEKADRIGLQPETTDMIQDTDNYTNFLSWANRNPSDFQAIMPLPYFAIGTDKIDIQGNPNAMYQCYKASLNTGLPLLAVHMARSSVGQTLALTQLLSSPLVARPVVAKFPNTKPILLLVVPGVGLTTAEQRLVTLAHRIASRPEADLYELPIAALAANELAAERARAQALLPTLRRQADGLFVTTPKTVLLQSFDQGNDRRGRLAPGAFHEPLDQFSTLYDGPLPTPGDTGRYEVSVWVNAQTAYGLGNMQVKQFGRDAQTNQQGIGSNSSTEIDGDWVRVVLPIRVKPGTNRLMVLYENRDLLVDDLLIRPVDTDAYYYVGTEDRPRLVKNTYALDPAAGSPTSEAGKWSVRAGRRPAAGTPRPQAGKNTPADANGNW</sequence>
<dbReference type="Proteomes" id="UP001501469">
    <property type="component" value="Unassembled WGS sequence"/>
</dbReference>
<feature type="transmembrane region" description="Helical" evidence="2">
    <location>
        <begin position="223"/>
        <end position="244"/>
    </location>
</feature>
<evidence type="ECO:0000256" key="2">
    <source>
        <dbReference type="SAM" id="Phobius"/>
    </source>
</evidence>
<dbReference type="EMBL" id="BAABDK010000017">
    <property type="protein sequence ID" value="GAA4037752.1"/>
    <property type="molecule type" value="Genomic_DNA"/>
</dbReference>
<feature type="transmembrane region" description="Helical" evidence="2">
    <location>
        <begin position="173"/>
        <end position="203"/>
    </location>
</feature>